<dbReference type="PANTHER" id="PTHR30212">
    <property type="entry name" value="PROTEIN YIIM"/>
    <property type="match status" value="1"/>
</dbReference>
<dbReference type="RefSeq" id="WP_093713396.1">
    <property type="nucleotide sequence ID" value="NZ_FONG01000005.1"/>
</dbReference>
<dbReference type="EMBL" id="FONG01000005">
    <property type="protein sequence ID" value="SFE80064.1"/>
    <property type="molecule type" value="Genomic_DNA"/>
</dbReference>
<dbReference type="GO" id="GO:0030170">
    <property type="term" value="F:pyridoxal phosphate binding"/>
    <property type="evidence" value="ECO:0007669"/>
    <property type="project" value="InterPro"/>
</dbReference>
<dbReference type="GO" id="GO:0003824">
    <property type="term" value="F:catalytic activity"/>
    <property type="evidence" value="ECO:0007669"/>
    <property type="project" value="InterPro"/>
</dbReference>
<evidence type="ECO:0000259" key="1">
    <source>
        <dbReference type="PROSITE" id="PS51340"/>
    </source>
</evidence>
<gene>
    <name evidence="2" type="ORF">SAMN05216251_105244</name>
</gene>
<dbReference type="OrthoDB" id="9786134at2"/>
<dbReference type="Proteomes" id="UP000199323">
    <property type="component" value="Unassembled WGS sequence"/>
</dbReference>
<accession>A0A1I2DHT4</accession>
<dbReference type="STRING" id="380248.SAMN05216251_105244"/>
<dbReference type="InterPro" id="IPR052353">
    <property type="entry name" value="Benzoxazolinone_Detox_Enz"/>
</dbReference>
<evidence type="ECO:0000313" key="3">
    <source>
        <dbReference type="Proteomes" id="UP000199323"/>
    </source>
</evidence>
<dbReference type="PROSITE" id="PS51340">
    <property type="entry name" value="MOSC"/>
    <property type="match status" value="1"/>
</dbReference>
<dbReference type="GO" id="GO:0030151">
    <property type="term" value="F:molybdenum ion binding"/>
    <property type="evidence" value="ECO:0007669"/>
    <property type="project" value="InterPro"/>
</dbReference>
<organism evidence="2 3">
    <name type="scientific">Actinacidiphila alni</name>
    <dbReference type="NCBI Taxonomy" id="380248"/>
    <lineage>
        <taxon>Bacteria</taxon>
        <taxon>Bacillati</taxon>
        <taxon>Actinomycetota</taxon>
        <taxon>Actinomycetes</taxon>
        <taxon>Kitasatosporales</taxon>
        <taxon>Streptomycetaceae</taxon>
        <taxon>Actinacidiphila</taxon>
    </lineage>
</organism>
<feature type="domain" description="MOSC" evidence="1">
    <location>
        <begin position="33"/>
        <end position="177"/>
    </location>
</feature>
<sequence>MPKPSYVRSVNVARAMTVPYTDADGNRTGIRKRPVDGPVAVAAPGPRGAAGSGLAGDDVCDLRFHGGDEQAVYAYAREDLDHWERETGRELVDGRFGENLTTTGLDVNAALIGERWRIGAAGLVLEVTSPRIPCRTFAGWVEEEHWVKRFTRAARPGAFLRVITPGDVRAGDTVEVVHRPGHHVTVAHLFRAMTLEPGLLPGVLVAADTINRTYLETIRSRLRPASAGAGT</sequence>
<dbReference type="Pfam" id="PF03473">
    <property type="entry name" value="MOSC"/>
    <property type="match status" value="1"/>
</dbReference>
<proteinExistence type="predicted"/>
<dbReference type="AlphaFoldDB" id="A0A1I2DHT4"/>
<dbReference type="SUPFAM" id="SSF50800">
    <property type="entry name" value="PK beta-barrel domain-like"/>
    <property type="match status" value="1"/>
</dbReference>
<evidence type="ECO:0000313" key="2">
    <source>
        <dbReference type="EMBL" id="SFE80064.1"/>
    </source>
</evidence>
<dbReference type="InterPro" id="IPR005302">
    <property type="entry name" value="MoCF_Sase_C"/>
</dbReference>
<reference evidence="2 3" key="1">
    <citation type="submission" date="2016-10" db="EMBL/GenBank/DDBJ databases">
        <authorList>
            <person name="de Groot N.N."/>
        </authorList>
    </citation>
    <scope>NUCLEOTIDE SEQUENCE [LARGE SCALE GENOMIC DNA]</scope>
    <source>
        <strain evidence="2 3">CGMCC 4.3510</strain>
    </source>
</reference>
<dbReference type="Gene3D" id="2.40.33.20">
    <property type="entry name" value="PK beta-barrel domain-like"/>
    <property type="match status" value="1"/>
</dbReference>
<dbReference type="InterPro" id="IPR011037">
    <property type="entry name" value="Pyrv_Knase-like_insert_dom_sf"/>
</dbReference>
<protein>
    <submittedName>
        <fullName evidence="2">MOSC domain-containing protein YiiM</fullName>
    </submittedName>
</protein>
<name>A0A1I2DHT4_9ACTN</name>
<keyword evidence="3" id="KW-1185">Reference proteome</keyword>
<dbReference type="PANTHER" id="PTHR30212:SF2">
    <property type="entry name" value="PROTEIN YIIM"/>
    <property type="match status" value="1"/>
</dbReference>